<name>A0ABR3PYT8_9TREE</name>
<feature type="region of interest" description="Disordered" evidence="1">
    <location>
        <begin position="1"/>
        <end position="54"/>
    </location>
</feature>
<dbReference type="EMBL" id="JBBXJM010000005">
    <property type="protein sequence ID" value="KAL1407492.1"/>
    <property type="molecule type" value="Genomic_DNA"/>
</dbReference>
<sequence length="961" mass="104676">MNPNGQQQQQHQDMRRRSSANSNGNPMAGSSSLQGQQHQQFALGVGPSQQQQQQQAAFFNIQRAGSGGDASTLGVPGLTTNPMTLAALSQQELERHQRSANGPTPEDPYYNVRYQAFPVPGGRPPRKTHGPPNLEVESSAHPIASPASGITPGTMASLQGLSRPTTASASVDDDPVKPFLDGLAAAAEIPRHREMWTDLIRFKTRNLELQIAEARAKERVAELELFRLRQATKGIPAATAPVTTPSPHFKSSASDAGLKPQPGVTAGSHAATSPNAQNTGPTLAQPDISTFPFVMHARSPVIETAAMGDTMVPPISNLPGALAASSQPAQTQFQQTQAQVAPAPTAIPPSLMQPMTPFDLEAILTDGNLDNLFSWLPDNDHGLQQPQTAAPSDLVINGVDSSLLGMMPGTATSGYGTDSVGVPATPASPVVKRPLSPDESEHSPPHQPPNKRGKPRGEKKMVIERHAACLSCGKNVARALIRAPKSSIPSPISVEFRCPDCTGVHQPPTVEPHNSAGSGASLGSTETRKRMRAAMEDDDLLLDDPAARRCFCDVCQRVVATGQVVGDAERMPLGHMTEIVCTNCDAKYQRCTDCGGGGGPRVGIGKWRLKQVFQPGRKTCSLSHSRLGDRPREIGVHVTPTDFTPEQLKEVISRCKTLWSEKTLSRLAVPEMLEIDLPPHVINPLRNFQDVDDIVTRCWPSREAMIRAEGIDGNRFKRLLGLTWAHSRPRRSVRTVDLEEEYARTAEQDDNDDMSTVLANVKRTNVVIPPGSELIGMWGGEWDMQHGSLLVSTFIPFEGTDGEDSTALSVGELITKVQTLLQTMNAERKAEGLRLGREPQLVRQCEHLWVVSGGSMPLIRERMADILVRKRSFVHVEEYLTRHPDFLHALKARPVGLHPDLHRPLPHQVQDDPDYQPPQPLVLVRWLGKDFDAQRILEIKQMEFGGGKHKAKLKRMPKSKV</sequence>
<feature type="region of interest" description="Disordered" evidence="1">
    <location>
        <begin position="238"/>
        <end position="284"/>
    </location>
</feature>
<gene>
    <name evidence="2" type="ORF">Q8F55_006925</name>
</gene>
<proteinExistence type="predicted"/>
<comment type="caution">
    <text evidence="2">The sequence shown here is derived from an EMBL/GenBank/DDBJ whole genome shotgun (WGS) entry which is preliminary data.</text>
</comment>
<feature type="compositionally biased region" description="Polar residues" evidence="1">
    <location>
        <begin position="515"/>
        <end position="525"/>
    </location>
</feature>
<organism evidence="2 3">
    <name type="scientific">Vanrija albida</name>
    <dbReference type="NCBI Taxonomy" id="181172"/>
    <lineage>
        <taxon>Eukaryota</taxon>
        <taxon>Fungi</taxon>
        <taxon>Dikarya</taxon>
        <taxon>Basidiomycota</taxon>
        <taxon>Agaricomycotina</taxon>
        <taxon>Tremellomycetes</taxon>
        <taxon>Trichosporonales</taxon>
        <taxon>Trichosporonaceae</taxon>
        <taxon>Vanrija</taxon>
    </lineage>
</organism>
<protein>
    <recommendedName>
        <fullName evidence="4">Stc1 domain-containing protein</fullName>
    </recommendedName>
</protein>
<accession>A0ABR3PYT8</accession>
<feature type="compositionally biased region" description="Basic and acidic residues" evidence="1">
    <location>
        <begin position="435"/>
        <end position="444"/>
    </location>
</feature>
<dbReference type="RefSeq" id="XP_069207436.1">
    <property type="nucleotide sequence ID" value="XM_069355365.1"/>
</dbReference>
<feature type="compositionally biased region" description="Low complexity" evidence="1">
    <location>
        <begin position="1"/>
        <end position="11"/>
    </location>
</feature>
<feature type="region of interest" description="Disordered" evidence="1">
    <location>
        <begin position="91"/>
        <end position="110"/>
    </location>
</feature>
<reference evidence="2 3" key="1">
    <citation type="submission" date="2023-08" db="EMBL/GenBank/DDBJ databases">
        <title>Annotated Genome Sequence of Vanrija albida AlHP1.</title>
        <authorList>
            <person name="Herzog R."/>
        </authorList>
    </citation>
    <scope>NUCLEOTIDE SEQUENCE [LARGE SCALE GENOMIC DNA]</scope>
    <source>
        <strain evidence="2 3">AlHP1</strain>
    </source>
</reference>
<evidence type="ECO:0008006" key="4">
    <source>
        <dbReference type="Google" id="ProtNLM"/>
    </source>
</evidence>
<feature type="region of interest" description="Disordered" evidence="1">
    <location>
        <begin position="415"/>
        <end position="458"/>
    </location>
</feature>
<evidence type="ECO:0000313" key="2">
    <source>
        <dbReference type="EMBL" id="KAL1407492.1"/>
    </source>
</evidence>
<feature type="compositionally biased region" description="Polar residues" evidence="1">
    <location>
        <begin position="270"/>
        <end position="282"/>
    </location>
</feature>
<evidence type="ECO:0000313" key="3">
    <source>
        <dbReference type="Proteomes" id="UP001565368"/>
    </source>
</evidence>
<evidence type="ECO:0000256" key="1">
    <source>
        <dbReference type="SAM" id="MobiDB-lite"/>
    </source>
</evidence>
<keyword evidence="3" id="KW-1185">Reference proteome</keyword>
<feature type="compositionally biased region" description="Low complexity" evidence="1">
    <location>
        <begin position="29"/>
        <end position="40"/>
    </location>
</feature>
<feature type="region of interest" description="Disordered" evidence="1">
    <location>
        <begin position="507"/>
        <end position="529"/>
    </location>
</feature>
<dbReference type="GeneID" id="95987968"/>
<dbReference type="Proteomes" id="UP001565368">
    <property type="component" value="Unassembled WGS sequence"/>
</dbReference>